<accession>A0ABR6SY39</accession>
<sequence length="92" mass="10751">MKIIEEFKDYIINHKGTTPIFNLQHVYRFPNNYGASVVSGPYTYGIELAVILFDNEDWHIIYDTPITNDILGYLNEVSLKRALKDIYDLPIR</sequence>
<proteinExistence type="predicted"/>
<dbReference type="Proteomes" id="UP000587800">
    <property type="component" value="Unassembled WGS sequence"/>
</dbReference>
<dbReference type="EMBL" id="JAASUB010000014">
    <property type="protein sequence ID" value="MBC1510599.1"/>
    <property type="molecule type" value="Genomic_DNA"/>
</dbReference>
<dbReference type="RefSeq" id="WP_185395690.1">
    <property type="nucleotide sequence ID" value="NZ_JAASTZ010000014.1"/>
</dbReference>
<reference evidence="1 2" key="1">
    <citation type="submission" date="2020-03" db="EMBL/GenBank/DDBJ databases">
        <title>Soil Listeria distribution.</title>
        <authorList>
            <person name="Liao J."/>
            <person name="Wiedmann M."/>
        </authorList>
    </citation>
    <scope>NUCLEOTIDE SEQUENCE [LARGE SCALE GENOMIC DNA]</scope>
    <source>
        <strain evidence="1 2">FSL L7-1515</strain>
    </source>
</reference>
<evidence type="ECO:0000313" key="1">
    <source>
        <dbReference type="EMBL" id="MBC1510599.1"/>
    </source>
</evidence>
<name>A0ABR6SY39_9LIST</name>
<gene>
    <name evidence="1" type="ORF">HCJ59_11955</name>
</gene>
<evidence type="ECO:0000313" key="2">
    <source>
        <dbReference type="Proteomes" id="UP000587800"/>
    </source>
</evidence>
<keyword evidence="2" id="KW-1185">Reference proteome</keyword>
<comment type="caution">
    <text evidence="1">The sequence shown here is derived from an EMBL/GenBank/DDBJ whole genome shotgun (WGS) entry which is preliminary data.</text>
</comment>
<protein>
    <submittedName>
        <fullName evidence="1">Uncharacterized protein</fullName>
    </submittedName>
</protein>
<organism evidence="1 2">
    <name type="scientific">Listeria immobilis</name>
    <dbReference type="NCBI Taxonomy" id="2713502"/>
    <lineage>
        <taxon>Bacteria</taxon>
        <taxon>Bacillati</taxon>
        <taxon>Bacillota</taxon>
        <taxon>Bacilli</taxon>
        <taxon>Bacillales</taxon>
        <taxon>Listeriaceae</taxon>
        <taxon>Listeria</taxon>
    </lineage>
</organism>